<organism evidence="1 2">
    <name type="scientific">Gossypium australe</name>
    <dbReference type="NCBI Taxonomy" id="47621"/>
    <lineage>
        <taxon>Eukaryota</taxon>
        <taxon>Viridiplantae</taxon>
        <taxon>Streptophyta</taxon>
        <taxon>Embryophyta</taxon>
        <taxon>Tracheophyta</taxon>
        <taxon>Spermatophyta</taxon>
        <taxon>Magnoliopsida</taxon>
        <taxon>eudicotyledons</taxon>
        <taxon>Gunneridae</taxon>
        <taxon>Pentapetalae</taxon>
        <taxon>rosids</taxon>
        <taxon>malvids</taxon>
        <taxon>Malvales</taxon>
        <taxon>Malvaceae</taxon>
        <taxon>Malvoideae</taxon>
        <taxon>Gossypium</taxon>
    </lineage>
</organism>
<reference evidence="2" key="1">
    <citation type="journal article" date="2019" name="Plant Biotechnol. J.">
        <title>Genome sequencing of the Australian wild diploid species Gossypium australe highlights disease resistance and delayed gland morphogenesis.</title>
        <authorList>
            <person name="Cai Y."/>
            <person name="Cai X."/>
            <person name="Wang Q."/>
            <person name="Wang P."/>
            <person name="Zhang Y."/>
            <person name="Cai C."/>
            <person name="Xu Y."/>
            <person name="Wang K."/>
            <person name="Zhou Z."/>
            <person name="Wang C."/>
            <person name="Geng S."/>
            <person name="Li B."/>
            <person name="Dong Q."/>
            <person name="Hou Y."/>
            <person name="Wang H."/>
            <person name="Ai P."/>
            <person name="Liu Z."/>
            <person name="Yi F."/>
            <person name="Sun M."/>
            <person name="An G."/>
            <person name="Cheng J."/>
            <person name="Zhang Y."/>
            <person name="Shi Q."/>
            <person name="Xie Y."/>
            <person name="Shi X."/>
            <person name="Chang Y."/>
            <person name="Huang F."/>
            <person name="Chen Y."/>
            <person name="Hong S."/>
            <person name="Mi L."/>
            <person name="Sun Q."/>
            <person name="Zhang L."/>
            <person name="Zhou B."/>
            <person name="Peng R."/>
            <person name="Zhang X."/>
            <person name="Liu F."/>
        </authorList>
    </citation>
    <scope>NUCLEOTIDE SEQUENCE [LARGE SCALE GENOMIC DNA]</scope>
    <source>
        <strain evidence="2">cv. PA1801</strain>
    </source>
</reference>
<dbReference type="SUPFAM" id="SSF56672">
    <property type="entry name" value="DNA/RNA polymerases"/>
    <property type="match status" value="1"/>
</dbReference>
<dbReference type="Proteomes" id="UP000325315">
    <property type="component" value="Unassembled WGS sequence"/>
</dbReference>
<gene>
    <name evidence="1" type="ORF">EPI10_031646</name>
</gene>
<sequence>MKLNTKKCAFGVRAGKFSGFMVSKRGIGANLEKIWVILDMPSSKIIKDIQHLTGRVISAYPSLKLEELLFVTEEYQATFKKRKLYLTSLPLLMSPRMRETLYLYLATLEETVVAVLNRTEGIRQFPVYYISKELQNSEKSGNSQVVTLLPSLSRDCHDRSAHQ</sequence>
<evidence type="ECO:0000313" key="1">
    <source>
        <dbReference type="EMBL" id="KAA3487846.1"/>
    </source>
</evidence>
<proteinExistence type="predicted"/>
<dbReference type="InterPro" id="IPR043502">
    <property type="entry name" value="DNA/RNA_pol_sf"/>
</dbReference>
<accession>A0A5B6X2P5</accession>
<protein>
    <submittedName>
        <fullName evidence="1">RVT_1 domain-containing protein</fullName>
    </submittedName>
</protein>
<dbReference type="EMBL" id="SMMG02000001">
    <property type="protein sequence ID" value="KAA3487846.1"/>
    <property type="molecule type" value="Genomic_DNA"/>
</dbReference>
<evidence type="ECO:0000313" key="2">
    <source>
        <dbReference type="Proteomes" id="UP000325315"/>
    </source>
</evidence>
<keyword evidence="2" id="KW-1185">Reference proteome</keyword>
<dbReference type="PANTHER" id="PTHR48475:SF1">
    <property type="entry name" value="RNASE H TYPE-1 DOMAIN-CONTAINING PROTEIN"/>
    <property type="match status" value="1"/>
</dbReference>
<comment type="caution">
    <text evidence="1">The sequence shown here is derived from an EMBL/GenBank/DDBJ whole genome shotgun (WGS) entry which is preliminary data.</text>
</comment>
<dbReference type="PANTHER" id="PTHR48475">
    <property type="entry name" value="RIBONUCLEASE H"/>
    <property type="match status" value="1"/>
</dbReference>
<dbReference type="AlphaFoldDB" id="A0A5B6X2P5"/>
<name>A0A5B6X2P5_9ROSI</name>